<reference evidence="3" key="1">
    <citation type="submission" date="2007-07" db="EMBL/GenBank/DDBJ databases">
        <title>Complete genome sequence of Campylobacter hominis ATCC BAA-381, a commensal isolated from the human gastrointestinal tract.</title>
        <authorList>
            <person name="Fouts D.E."/>
            <person name="Mongodin E.F."/>
            <person name="Puiu D."/>
            <person name="Sebastian Y."/>
            <person name="Miller W.G."/>
            <person name="Mandrell R.E."/>
            <person name="Nelson K.E."/>
        </authorList>
    </citation>
    <scope>NUCLEOTIDE SEQUENCE [LARGE SCALE GENOMIC DNA]</scope>
    <source>
        <strain evidence="3">ATCC BAA-381 / LMG 19568 / NCTC 13146 / CH001A</strain>
    </source>
</reference>
<evidence type="ECO:0000313" key="3">
    <source>
        <dbReference type="Proteomes" id="UP000002407"/>
    </source>
</evidence>
<keyword evidence="3" id="KW-1185">Reference proteome</keyword>
<name>A7I422_CAMHC</name>
<dbReference type="HOGENOM" id="CLU_2714797_0_0_7"/>
<dbReference type="Proteomes" id="UP000002407">
    <property type="component" value="Chromosome"/>
</dbReference>
<protein>
    <submittedName>
        <fullName evidence="2">NADH dehydrogenase subunit 4</fullName>
    </submittedName>
</protein>
<organism evidence="2 3">
    <name type="scientific">Campylobacter hominis (strain ATCC BAA-381 / DSM 21671 / CCUG 45161 / LMG 19568 / NCTC 13146 / CH001A)</name>
    <dbReference type="NCBI Taxonomy" id="360107"/>
    <lineage>
        <taxon>Bacteria</taxon>
        <taxon>Pseudomonadati</taxon>
        <taxon>Campylobacterota</taxon>
        <taxon>Epsilonproteobacteria</taxon>
        <taxon>Campylobacterales</taxon>
        <taxon>Campylobacteraceae</taxon>
        <taxon>Campylobacter</taxon>
    </lineage>
</organism>
<sequence>MFINYSKQLFAFLFSENSDLRILINKNSAFMLKFNSIKLKILVLSFILLYFLKSAHLKFNYFSYQFLIGICI</sequence>
<evidence type="ECO:0000313" key="2">
    <source>
        <dbReference type="EMBL" id="ABS51958.1"/>
    </source>
</evidence>
<dbReference type="KEGG" id="cha:CHAB381_1751"/>
<keyword evidence="1" id="KW-0812">Transmembrane</keyword>
<gene>
    <name evidence="2" type="ordered locus">CHAB381_1751</name>
</gene>
<dbReference type="EMBL" id="CP000776">
    <property type="protein sequence ID" value="ABS51958.1"/>
    <property type="molecule type" value="Genomic_DNA"/>
</dbReference>
<keyword evidence="1" id="KW-0472">Membrane</keyword>
<evidence type="ECO:0000256" key="1">
    <source>
        <dbReference type="SAM" id="Phobius"/>
    </source>
</evidence>
<proteinExistence type="predicted"/>
<accession>A7I422</accession>
<keyword evidence="1" id="KW-1133">Transmembrane helix</keyword>
<dbReference type="AlphaFoldDB" id="A7I422"/>
<feature type="transmembrane region" description="Helical" evidence="1">
    <location>
        <begin position="30"/>
        <end position="52"/>
    </location>
</feature>